<dbReference type="InterPro" id="IPR009081">
    <property type="entry name" value="PP-bd_ACP"/>
</dbReference>
<evidence type="ECO:0000256" key="8">
    <source>
        <dbReference type="ARBA" id="ARBA00033440"/>
    </source>
</evidence>
<dbReference type="EMBL" id="BAAATD010000007">
    <property type="protein sequence ID" value="GAA2612994.1"/>
    <property type="molecule type" value="Genomic_DNA"/>
</dbReference>
<dbReference type="InterPro" id="IPR010071">
    <property type="entry name" value="AA_adenyl_dom"/>
</dbReference>
<proteinExistence type="inferred from homology"/>
<keyword evidence="6" id="KW-0597">Phosphoprotein</keyword>
<dbReference type="Pfam" id="PF00550">
    <property type="entry name" value="PP-binding"/>
    <property type="match status" value="1"/>
</dbReference>
<evidence type="ECO:0000256" key="7">
    <source>
        <dbReference type="ARBA" id="ARBA00022598"/>
    </source>
</evidence>
<evidence type="ECO:0000259" key="10">
    <source>
        <dbReference type="PROSITE" id="PS50075"/>
    </source>
</evidence>
<protein>
    <recommendedName>
        <fullName evidence="4">Phenyloxazoline synthase MbtB</fullName>
    </recommendedName>
    <alternativeName>
        <fullName evidence="8">Mycobactin synthetase protein B</fullName>
    </alternativeName>
</protein>
<dbReference type="Pfam" id="PF13193">
    <property type="entry name" value="AMP-binding_C"/>
    <property type="match status" value="1"/>
</dbReference>
<dbReference type="InterPro" id="IPR023213">
    <property type="entry name" value="CAT-like_dom_sf"/>
</dbReference>
<dbReference type="Proteomes" id="UP001501509">
    <property type="component" value="Unassembled WGS sequence"/>
</dbReference>
<dbReference type="Pfam" id="PF00501">
    <property type="entry name" value="AMP-binding"/>
    <property type="match status" value="1"/>
</dbReference>
<comment type="cofactor">
    <cofactor evidence="1">
        <name>pantetheine 4'-phosphate</name>
        <dbReference type="ChEBI" id="CHEBI:47942"/>
    </cofactor>
</comment>
<dbReference type="InterPro" id="IPR000873">
    <property type="entry name" value="AMP-dep_synth/lig_dom"/>
</dbReference>
<dbReference type="RefSeq" id="WP_344545304.1">
    <property type="nucleotide sequence ID" value="NZ_BAAATD010000007.1"/>
</dbReference>
<dbReference type="InterPro" id="IPR020806">
    <property type="entry name" value="PKS_PP-bd"/>
</dbReference>
<dbReference type="CDD" id="cd12114">
    <property type="entry name" value="A_NRPS_TlmIV_like"/>
    <property type="match status" value="1"/>
</dbReference>
<dbReference type="Gene3D" id="3.40.50.12780">
    <property type="entry name" value="N-terminal domain of ligase-like"/>
    <property type="match status" value="1"/>
</dbReference>
<organism evidence="11 12">
    <name type="scientific">Actinomadura fulvescens</name>
    <dbReference type="NCBI Taxonomy" id="46160"/>
    <lineage>
        <taxon>Bacteria</taxon>
        <taxon>Bacillati</taxon>
        <taxon>Actinomycetota</taxon>
        <taxon>Actinomycetes</taxon>
        <taxon>Streptosporangiales</taxon>
        <taxon>Thermomonosporaceae</taxon>
        <taxon>Actinomadura</taxon>
    </lineage>
</organism>
<dbReference type="SMART" id="SM00823">
    <property type="entry name" value="PKS_PP"/>
    <property type="match status" value="1"/>
</dbReference>
<dbReference type="PROSITE" id="PS50075">
    <property type="entry name" value="CARRIER"/>
    <property type="match status" value="1"/>
</dbReference>
<dbReference type="InterPro" id="IPR042099">
    <property type="entry name" value="ANL_N_sf"/>
</dbReference>
<dbReference type="PROSITE" id="PS00455">
    <property type="entry name" value="AMP_BINDING"/>
    <property type="match status" value="1"/>
</dbReference>
<dbReference type="NCBIfam" id="TIGR01733">
    <property type="entry name" value="AA-adenyl-dom"/>
    <property type="match status" value="1"/>
</dbReference>
<dbReference type="CDD" id="cd19535">
    <property type="entry name" value="Cyc_NRPS"/>
    <property type="match status" value="1"/>
</dbReference>
<dbReference type="InterPro" id="IPR036736">
    <property type="entry name" value="ACP-like_sf"/>
</dbReference>
<evidence type="ECO:0000256" key="9">
    <source>
        <dbReference type="SAM" id="MobiDB-lite"/>
    </source>
</evidence>
<dbReference type="PROSITE" id="PS00012">
    <property type="entry name" value="PHOSPHOPANTETHEINE"/>
    <property type="match status" value="1"/>
</dbReference>
<dbReference type="Gene3D" id="3.30.300.30">
    <property type="match status" value="1"/>
</dbReference>
<comment type="caution">
    <text evidence="11">The sequence shown here is derived from an EMBL/GenBank/DDBJ whole genome shotgun (WGS) entry which is preliminary data.</text>
</comment>
<dbReference type="InterPro" id="IPR001242">
    <property type="entry name" value="Condensation_dom"/>
</dbReference>
<evidence type="ECO:0000256" key="4">
    <source>
        <dbReference type="ARBA" id="ARBA00016743"/>
    </source>
</evidence>
<keyword evidence="12" id="KW-1185">Reference proteome</keyword>
<dbReference type="Pfam" id="PF00668">
    <property type="entry name" value="Condensation"/>
    <property type="match status" value="1"/>
</dbReference>
<evidence type="ECO:0000313" key="12">
    <source>
        <dbReference type="Proteomes" id="UP001501509"/>
    </source>
</evidence>
<accession>A0ABN3Q254</accession>
<dbReference type="InterPro" id="IPR006162">
    <property type="entry name" value="Ppantetheine_attach_site"/>
</dbReference>
<dbReference type="SUPFAM" id="SSF47336">
    <property type="entry name" value="ACP-like"/>
    <property type="match status" value="1"/>
</dbReference>
<evidence type="ECO:0000256" key="3">
    <source>
        <dbReference type="ARBA" id="ARBA00007380"/>
    </source>
</evidence>
<gene>
    <name evidence="11" type="ORF">GCM10010411_54740</name>
</gene>
<evidence type="ECO:0000313" key="11">
    <source>
        <dbReference type="EMBL" id="GAA2612994.1"/>
    </source>
</evidence>
<evidence type="ECO:0000256" key="2">
    <source>
        <dbReference type="ARBA" id="ARBA00005102"/>
    </source>
</evidence>
<feature type="domain" description="Carrier" evidence="10">
    <location>
        <begin position="953"/>
        <end position="1028"/>
    </location>
</feature>
<comment type="similarity">
    <text evidence="3">Belongs to the ATP-dependent AMP-binding enzyme family. MbtB subfamily.</text>
</comment>
<feature type="region of interest" description="Disordered" evidence="9">
    <location>
        <begin position="176"/>
        <end position="207"/>
    </location>
</feature>
<feature type="compositionally biased region" description="Basic and acidic residues" evidence="9">
    <location>
        <begin position="176"/>
        <end position="193"/>
    </location>
</feature>
<reference evidence="11 12" key="1">
    <citation type="journal article" date="2019" name="Int. J. Syst. Evol. Microbiol.">
        <title>The Global Catalogue of Microorganisms (GCM) 10K type strain sequencing project: providing services to taxonomists for standard genome sequencing and annotation.</title>
        <authorList>
            <consortium name="The Broad Institute Genomics Platform"/>
            <consortium name="The Broad Institute Genome Sequencing Center for Infectious Disease"/>
            <person name="Wu L."/>
            <person name="Ma J."/>
        </authorList>
    </citation>
    <scope>NUCLEOTIDE SEQUENCE [LARGE SCALE GENOMIC DNA]</scope>
    <source>
        <strain evidence="11 12">JCM 6833</strain>
    </source>
</reference>
<comment type="pathway">
    <text evidence="2">Siderophore biosynthesis; mycobactin biosynthesis.</text>
</comment>
<keyword evidence="5" id="KW-0596">Phosphopantetheine</keyword>
<dbReference type="InterPro" id="IPR025110">
    <property type="entry name" value="AMP-bd_C"/>
</dbReference>
<dbReference type="Gene3D" id="3.30.559.30">
    <property type="entry name" value="Nonribosomal peptide synthetase, condensation domain"/>
    <property type="match status" value="1"/>
</dbReference>
<evidence type="ECO:0000256" key="1">
    <source>
        <dbReference type="ARBA" id="ARBA00001957"/>
    </source>
</evidence>
<evidence type="ECO:0000256" key="5">
    <source>
        <dbReference type="ARBA" id="ARBA00022450"/>
    </source>
</evidence>
<dbReference type="PANTHER" id="PTHR45527">
    <property type="entry name" value="NONRIBOSOMAL PEPTIDE SYNTHETASE"/>
    <property type="match status" value="1"/>
</dbReference>
<dbReference type="SUPFAM" id="SSF52777">
    <property type="entry name" value="CoA-dependent acyltransferases"/>
    <property type="match status" value="2"/>
</dbReference>
<dbReference type="InterPro" id="IPR020845">
    <property type="entry name" value="AMP-binding_CS"/>
</dbReference>
<dbReference type="Gene3D" id="1.10.1200.10">
    <property type="entry name" value="ACP-like"/>
    <property type="match status" value="1"/>
</dbReference>
<dbReference type="SUPFAM" id="SSF56801">
    <property type="entry name" value="Acetyl-CoA synthetase-like"/>
    <property type="match status" value="1"/>
</dbReference>
<name>A0ABN3Q254_9ACTN</name>
<dbReference type="InterPro" id="IPR057737">
    <property type="entry name" value="Condensation_MtbB-like"/>
</dbReference>
<sequence>MTSFPMTPVQEAYWVGRQAGQPLGGIACHMYFEFEGAAVDPVRLEHAVRTLARRHAMLRARFTDAGEQCVDACPVWPGPAVHDLRGLAPADRRERLARLRAELSHRALDVGRGQVFDVQLSLLPERRTRLHVDIDHLVADPASIRLLLSELAAAYAGDPAVTTAPPYDFQRHVAARRDQEESEAARRHWEQRLAEGTGRAPQLPSRVEPTAVSGAHFSRREAFLSAAQWQGLRTRAEAYGVRPESVLLAAYAHTLGRWSAEPRFAVSVPTFPRHPAHAGLGQVIGDFTALTVVPFEDGPFPDFLALVRKVDHEYGRSDEHSIYAGVRVLSDLARADTASSFQGAAVFTSLIDQEWLDARFARLLGEPVWALTETPQVLVDFQVYARNGGLHLVWDAPEEVFSAGVLDEMTTAHRDLLTRYADADWKHALPRTLPARQAVVRSRVNATSRPRSGHLLHQRFFELAGQAPERPAVIGSTGTRTRGELSERARRLAAALISHDLRPGDPVAVSLPPGPEQVVAVMGVLAAGGCYVPVGLDQPSARRELIYRTAGTRLLIGSGSGSGSGEDPTLISLAGSRAHAPIPRPVPRPESALAYVIFTSGSTGTPKGVEVEHRSAVNTLDDINARWSVGPSDRSITISALDFDLSVYDIFGLLGAGGSVLALDESERRDPERWLDLMARHQVTVWNSVPVLVDMLVSAAEAAGPPASLRLVITGGDWIGLDLPGRLHDLLPNATFVGSGGATEAAIYSNHMQVQRADPEWRSIPYGLPLGNQQFRVVDQLGRDCPDWVPGELWIGGAGVARGYRGDPRRTAAQFVTRRGRRWYRTGDRARYWPDGLVEFLGREDLQVKINGYRIELGEIEATLTAHPRVARAVTVVTGTGSTRQITAFVTSDREDLDIADLREHVAAHQPEYSRPAHYFQLPELPLTANGKIDRRALAQWSVPAPASASNEPPTGVLERELAEHWRRLLDKPVQARDVNFFEMGGNSILGMRLARELEERYGRRIEMRTLFGAPTIAALAQVLEEAAGGGTR</sequence>
<evidence type="ECO:0000256" key="6">
    <source>
        <dbReference type="ARBA" id="ARBA00022553"/>
    </source>
</evidence>
<keyword evidence="7" id="KW-0436">Ligase</keyword>
<dbReference type="InterPro" id="IPR045851">
    <property type="entry name" value="AMP-bd_C_sf"/>
</dbReference>
<dbReference type="Gene3D" id="3.30.559.10">
    <property type="entry name" value="Chloramphenicol acetyltransferase-like domain"/>
    <property type="match status" value="1"/>
</dbReference>
<dbReference type="PANTHER" id="PTHR45527:SF10">
    <property type="entry name" value="PYOCHELIN SYNTHASE PCHF"/>
    <property type="match status" value="1"/>
</dbReference>